<keyword evidence="5" id="KW-0223">Dioxygenase</keyword>
<evidence type="ECO:0000259" key="9">
    <source>
        <dbReference type="PROSITE" id="PS51471"/>
    </source>
</evidence>
<dbReference type="InterPro" id="IPR019601">
    <property type="entry name" value="Oxoglutarate/Fe-dep_Oase_C"/>
</dbReference>
<dbReference type="Pfam" id="PF13661">
    <property type="entry name" value="2OG-FeII_Oxy_4"/>
    <property type="match status" value="1"/>
</dbReference>
<keyword evidence="11" id="KW-1185">Reference proteome</keyword>
<dbReference type="EMBL" id="JADGJW010000368">
    <property type="protein sequence ID" value="KAJ3218707.1"/>
    <property type="molecule type" value="Genomic_DNA"/>
</dbReference>
<evidence type="ECO:0000313" key="10">
    <source>
        <dbReference type="EMBL" id="KAJ3218707.1"/>
    </source>
</evidence>
<dbReference type="PROSITE" id="PS51471">
    <property type="entry name" value="FE2OG_OXY"/>
    <property type="match status" value="1"/>
</dbReference>
<feature type="domain" description="Fe2OG dioxygenase" evidence="9">
    <location>
        <begin position="103"/>
        <end position="230"/>
    </location>
</feature>
<dbReference type="Gene3D" id="2.60.120.620">
    <property type="entry name" value="q2cbj1_9rhob like domain"/>
    <property type="match status" value="3"/>
</dbReference>
<keyword evidence="6" id="KW-0560">Oxidoreductase</keyword>
<reference evidence="10" key="1">
    <citation type="submission" date="2020-05" db="EMBL/GenBank/DDBJ databases">
        <title>Phylogenomic resolution of chytrid fungi.</title>
        <authorList>
            <person name="Stajich J.E."/>
            <person name="Amses K."/>
            <person name="Simmons R."/>
            <person name="Seto K."/>
            <person name="Myers J."/>
            <person name="Bonds A."/>
            <person name="Quandt C.A."/>
            <person name="Barry K."/>
            <person name="Liu P."/>
            <person name="Grigoriev I."/>
            <person name="Longcore J.E."/>
            <person name="James T.Y."/>
        </authorList>
    </citation>
    <scope>NUCLEOTIDE SEQUENCE</scope>
    <source>
        <strain evidence="10">JEL0476</strain>
    </source>
</reference>
<evidence type="ECO:0000256" key="5">
    <source>
        <dbReference type="ARBA" id="ARBA00022964"/>
    </source>
</evidence>
<dbReference type="Pfam" id="PF10637">
    <property type="entry name" value="Ofd1_CTDD"/>
    <property type="match status" value="1"/>
</dbReference>
<dbReference type="PANTHER" id="PTHR12117:SF0">
    <property type="entry name" value="PROLYL 3-HYDROXYLASE OGFOD1"/>
    <property type="match status" value="1"/>
</dbReference>
<evidence type="ECO:0000256" key="1">
    <source>
        <dbReference type="ARBA" id="ARBA00001961"/>
    </source>
</evidence>
<dbReference type="GO" id="GO:0005506">
    <property type="term" value="F:iron ion binding"/>
    <property type="evidence" value="ECO:0007669"/>
    <property type="project" value="InterPro"/>
</dbReference>
<organism evidence="10 11">
    <name type="scientific">Clydaea vesicula</name>
    <dbReference type="NCBI Taxonomy" id="447962"/>
    <lineage>
        <taxon>Eukaryota</taxon>
        <taxon>Fungi</taxon>
        <taxon>Fungi incertae sedis</taxon>
        <taxon>Chytridiomycota</taxon>
        <taxon>Chytridiomycota incertae sedis</taxon>
        <taxon>Chytridiomycetes</taxon>
        <taxon>Lobulomycetales</taxon>
        <taxon>Lobulomycetaceae</taxon>
        <taxon>Clydaea</taxon>
    </lineage>
</organism>
<keyword evidence="7" id="KW-0408">Iron</keyword>
<comment type="cofactor">
    <cofactor evidence="1">
        <name>L-ascorbate</name>
        <dbReference type="ChEBI" id="CHEBI:38290"/>
    </cofactor>
</comment>
<dbReference type="InterPro" id="IPR006620">
    <property type="entry name" value="Pro_4_hyd_alph"/>
</dbReference>
<evidence type="ECO:0000256" key="3">
    <source>
        <dbReference type="ARBA" id="ARBA00022723"/>
    </source>
</evidence>
<dbReference type="SMART" id="SM00702">
    <property type="entry name" value="P4Hc"/>
    <property type="match status" value="1"/>
</dbReference>
<evidence type="ECO:0000256" key="8">
    <source>
        <dbReference type="ARBA" id="ARBA00047444"/>
    </source>
</evidence>
<keyword evidence="4" id="KW-0847">Vitamin C</keyword>
<evidence type="ECO:0000313" key="11">
    <source>
        <dbReference type="Proteomes" id="UP001211065"/>
    </source>
</evidence>
<dbReference type="GO" id="GO:0031418">
    <property type="term" value="F:L-ascorbic acid binding"/>
    <property type="evidence" value="ECO:0007669"/>
    <property type="project" value="UniProtKB-KW"/>
</dbReference>
<proteinExistence type="inferred from homology"/>
<protein>
    <submittedName>
        <fullName evidence="10">Prolyl 3-hydroxylase ogfod1</fullName>
    </submittedName>
</protein>
<dbReference type="GO" id="GO:0031543">
    <property type="term" value="F:peptidyl-proline dioxygenase activity"/>
    <property type="evidence" value="ECO:0007669"/>
    <property type="project" value="TreeGrafter"/>
</dbReference>
<name>A0AAD5XV92_9FUNG</name>
<dbReference type="InterPro" id="IPR039558">
    <property type="entry name" value="TPA1/OFD1_N"/>
</dbReference>
<keyword evidence="3" id="KW-0479">Metal-binding</keyword>
<gene>
    <name evidence="10" type="primary">OGFOD1</name>
    <name evidence="10" type="ORF">HK099_004954</name>
</gene>
<evidence type="ECO:0000256" key="2">
    <source>
        <dbReference type="ARBA" id="ARBA00007443"/>
    </source>
</evidence>
<comment type="catalytic activity">
    <reaction evidence="8">
        <text>[ribosomal protein uS12]-L-proline + 2-oxoglutarate + O2 = [ribosomal protein uS12]-(3S)-3-hydroxy-L-proline + succinate + CO2</text>
        <dbReference type="Rhea" id="RHEA:54156"/>
        <dbReference type="Rhea" id="RHEA-COMP:13816"/>
        <dbReference type="Rhea" id="RHEA-COMP:13818"/>
        <dbReference type="ChEBI" id="CHEBI:15379"/>
        <dbReference type="ChEBI" id="CHEBI:16526"/>
        <dbReference type="ChEBI" id="CHEBI:16810"/>
        <dbReference type="ChEBI" id="CHEBI:30031"/>
        <dbReference type="ChEBI" id="CHEBI:50342"/>
        <dbReference type="ChEBI" id="CHEBI:85428"/>
    </reaction>
</comment>
<dbReference type="InterPro" id="IPR005123">
    <property type="entry name" value="Oxoglu/Fe-dep_dioxygenase_dom"/>
</dbReference>
<evidence type="ECO:0000256" key="4">
    <source>
        <dbReference type="ARBA" id="ARBA00022896"/>
    </source>
</evidence>
<dbReference type="GO" id="GO:0005737">
    <property type="term" value="C:cytoplasm"/>
    <property type="evidence" value="ECO:0007669"/>
    <property type="project" value="TreeGrafter"/>
</dbReference>
<evidence type="ECO:0000256" key="6">
    <source>
        <dbReference type="ARBA" id="ARBA00023002"/>
    </source>
</evidence>
<comment type="caution">
    <text evidence="10">The sequence shown here is derived from an EMBL/GenBank/DDBJ whole genome shotgun (WGS) entry which is preliminary data.</text>
</comment>
<dbReference type="InterPro" id="IPR051842">
    <property type="entry name" value="uS12_prolyl_hydroxylase"/>
</dbReference>
<comment type="similarity">
    <text evidence="2">Belongs to the TPA1 family.</text>
</comment>
<sequence length="418" mass="48818">MNLKRTGSISLTTDDSKKQKSNSNVLLINKVFFTSKFNKYFNEKWNFPSMNEDSPSTDNLIINSQSNFVSTYPFKFAVFTDFLDANFISKLKIELENETFFHKSNDLYEFYQSEDLKLTKQENLKMYPTAGYLLCHDDDVQDWKSSDSEVTYSRRIAFIIYLTEKDWTAENGGLLQLFDELNGQPNKVVTSIVPKYNSFAFFEVLPTSYHQVQEVFRKNERISISGWLHGPRPDSVTPFLNKSIREKVIDISFDGNESLENKEILLSDFINPVYLTEESIQTIQEKFLETSSIELTLFFKKEKFEILKNIVFDEKLKSNFELIGPPSLQNYKTLKFIKDLEVINLMKFLRSSTFTSYIETLTSVNIKKQQIKNVEIRKFSSSCYTLMHDQAYETGNRLDIYFHFNSQNERINGGGEVF</sequence>
<dbReference type="AlphaFoldDB" id="A0AAD5XV92"/>
<dbReference type="PANTHER" id="PTHR12117">
    <property type="entry name" value="HISTONE ACETYLTRANSFERASE COMPLEX"/>
    <property type="match status" value="1"/>
</dbReference>
<dbReference type="GO" id="GO:0006449">
    <property type="term" value="P:regulation of translational termination"/>
    <property type="evidence" value="ECO:0007669"/>
    <property type="project" value="TreeGrafter"/>
</dbReference>
<evidence type="ECO:0000256" key="7">
    <source>
        <dbReference type="ARBA" id="ARBA00023004"/>
    </source>
</evidence>
<dbReference type="Proteomes" id="UP001211065">
    <property type="component" value="Unassembled WGS sequence"/>
</dbReference>
<accession>A0AAD5XV92</accession>